<keyword evidence="2" id="KW-1185">Reference proteome</keyword>
<evidence type="ECO:0000313" key="1">
    <source>
        <dbReference type="EMBL" id="AMO42845.1"/>
    </source>
</evidence>
<dbReference type="OrthoDB" id="24563at10239"/>
<sequence length="67" mass="8010">MNYTKEQLVDALVAEYEFLCHDDFDPEVDCTIEEYRTMMEEMSFGELVIETGTDREFTLDEYMRTYG</sequence>
<dbReference type="EMBL" id="KU594605">
    <property type="protein sequence ID" value="AMO42845.1"/>
    <property type="molecule type" value="Genomic_DNA"/>
</dbReference>
<dbReference type="GeneID" id="29124067"/>
<reference evidence="1 2" key="1">
    <citation type="submission" date="2016-01" db="EMBL/GenBank/DDBJ databases">
        <title>The genomic content and context of auxiliary metabolic genes in marine cyanophages.</title>
        <authorList>
            <person name="Marston M.F."/>
            <person name="Martiny J.B.H."/>
            <person name="Crummett L.T."/>
        </authorList>
    </citation>
    <scope>NUCLEOTIDE SEQUENCE [LARGE SCALE GENOMIC DNA]</scope>
    <source>
        <strain evidence="1">RW_29_0704</strain>
    </source>
</reference>
<proteinExistence type="predicted"/>
<organism evidence="1 2">
    <name type="scientific">Cyanophage S-RIM50</name>
    <dbReference type="NCBI Taxonomy" id="687803"/>
    <lineage>
        <taxon>Viruses</taxon>
        <taxon>Duplodnaviria</taxon>
        <taxon>Heunggongvirae</taxon>
        <taxon>Uroviricota</taxon>
        <taxon>Caudoviricetes</taxon>
        <taxon>Pantevenvirales</taxon>
        <taxon>Kyanoviridae</taxon>
        <taxon>Neptunevirus</taxon>
        <taxon>Neptunevirus srim50</taxon>
    </lineage>
</organism>
<dbReference type="RefSeq" id="YP_009302144.1">
    <property type="nucleotide sequence ID" value="NC_031242.1"/>
</dbReference>
<gene>
    <name evidence="1" type="ORF">R290704_063</name>
</gene>
<dbReference type="KEGG" id="vg:29124067"/>
<name>A0A127KLG7_9CAUD</name>
<protein>
    <submittedName>
        <fullName evidence="1">Uncharacterized protein</fullName>
    </submittedName>
</protein>
<dbReference type="Proteomes" id="UP000201797">
    <property type="component" value="Segment"/>
</dbReference>
<evidence type="ECO:0000313" key="2">
    <source>
        <dbReference type="Proteomes" id="UP000201797"/>
    </source>
</evidence>
<accession>A0A127KLG7</accession>